<proteinExistence type="predicted"/>
<keyword evidence="2" id="KW-0812">Transmembrane</keyword>
<dbReference type="AlphaFoldDB" id="A0A177N4C6"/>
<comment type="caution">
    <text evidence="3">The sequence shown here is derived from an EMBL/GenBank/DDBJ whole genome shotgun (WGS) entry which is preliminary data.</text>
</comment>
<dbReference type="STRING" id="980561.A1359_14265"/>
<evidence type="ECO:0008006" key="5">
    <source>
        <dbReference type="Google" id="ProtNLM"/>
    </source>
</evidence>
<evidence type="ECO:0000256" key="2">
    <source>
        <dbReference type="SAM" id="Phobius"/>
    </source>
</evidence>
<dbReference type="PANTHER" id="PTHR32309">
    <property type="entry name" value="TYROSINE-PROTEIN KINASE"/>
    <property type="match status" value="1"/>
</dbReference>
<feature type="transmembrane region" description="Helical" evidence="2">
    <location>
        <begin position="544"/>
        <end position="564"/>
    </location>
</feature>
<dbReference type="OrthoDB" id="9795292at2"/>
<dbReference type="Proteomes" id="UP000078476">
    <property type="component" value="Unassembled WGS sequence"/>
</dbReference>
<keyword evidence="4" id="KW-1185">Reference proteome</keyword>
<keyword evidence="2" id="KW-0472">Membrane</keyword>
<protein>
    <recommendedName>
        <fullName evidence="5">Lipopolysaccharide biosynthesis protein</fullName>
    </recommendedName>
</protein>
<feature type="transmembrane region" description="Helical" evidence="2">
    <location>
        <begin position="23"/>
        <end position="42"/>
    </location>
</feature>
<evidence type="ECO:0000256" key="1">
    <source>
        <dbReference type="SAM" id="Coils"/>
    </source>
</evidence>
<reference evidence="3 4" key="1">
    <citation type="submission" date="2016-03" db="EMBL/GenBank/DDBJ databases">
        <authorList>
            <person name="Ploux O."/>
        </authorList>
    </citation>
    <scope>NUCLEOTIDE SEQUENCE [LARGE SCALE GENOMIC DNA]</scope>
    <source>
        <strain evidence="3 4">R-45370</strain>
    </source>
</reference>
<feature type="transmembrane region" description="Helical" evidence="2">
    <location>
        <begin position="482"/>
        <end position="503"/>
    </location>
</feature>
<dbReference type="GO" id="GO:0004713">
    <property type="term" value="F:protein tyrosine kinase activity"/>
    <property type="evidence" value="ECO:0007669"/>
    <property type="project" value="TreeGrafter"/>
</dbReference>
<dbReference type="GO" id="GO:0005886">
    <property type="term" value="C:plasma membrane"/>
    <property type="evidence" value="ECO:0007669"/>
    <property type="project" value="TreeGrafter"/>
</dbReference>
<keyword evidence="2" id="KW-1133">Transmembrane helix</keyword>
<keyword evidence="1" id="KW-0175">Coiled coil</keyword>
<dbReference type="RefSeq" id="WP_066985587.1">
    <property type="nucleotide sequence ID" value="NZ_LUUI01000134.1"/>
</dbReference>
<evidence type="ECO:0000313" key="4">
    <source>
        <dbReference type="Proteomes" id="UP000078476"/>
    </source>
</evidence>
<evidence type="ECO:0000313" key="3">
    <source>
        <dbReference type="EMBL" id="OAI11990.1"/>
    </source>
</evidence>
<feature type="coiled-coil region" evidence="1">
    <location>
        <begin position="315"/>
        <end position="457"/>
    </location>
</feature>
<dbReference type="EMBL" id="LUUI01000134">
    <property type="protein sequence ID" value="OAI11990.1"/>
    <property type="molecule type" value="Genomic_DNA"/>
</dbReference>
<dbReference type="InterPro" id="IPR050445">
    <property type="entry name" value="Bact_polysacc_biosynth/exp"/>
</dbReference>
<accession>A0A177N4C6</accession>
<organism evidence="3 4">
    <name type="scientific">Methylomonas lenta</name>
    <dbReference type="NCBI Taxonomy" id="980561"/>
    <lineage>
        <taxon>Bacteria</taxon>
        <taxon>Pseudomonadati</taxon>
        <taxon>Pseudomonadota</taxon>
        <taxon>Gammaproteobacteria</taxon>
        <taxon>Methylococcales</taxon>
        <taxon>Methylococcaceae</taxon>
        <taxon>Methylomonas</taxon>
    </lineage>
</organism>
<name>A0A177N4C6_9GAMM</name>
<sequence>MDEEQNGKTISEYLEILVRRKNLLLISFLTIGFLGFVLAMKLPPVYRSSATILIEDQQIPRSMVETTITDFADKRIELIRQRVMTRDRILSIIQKHKVYLDERDKLVPSEIVTRFQEDAEIKMISADVLDPNRGGGKATIAFNISFSDSNPVLAQAVANELVSLFLDENTRVRAQRAAKTTDFLSAEAEKLKTEMGSFETQIMDYKAKHGYSLPEMLQNNLSSLDRATESLRQTDSDIRIAKDRIVYLTDSLRQAEDDVPASETGKPLNKDEQLRLLKSEFIHLSSLYTATHPDVLRVKRQIQNLEPTFDGQANEVDARKELTDAENILIELKKKYSETHPDVLKQEKRVSNLTDKLANAANKTAELAEDAHQGNTLYSSIANQLTTTEHELAQLITTREQLQKNKLELQSYIDETPLVEKEYQDLLRMRQTSLNKYAELEAKYREAKLAQTLEEEQKGETFTLIEPPIAPDKPEKPNRKKIIAMGFGLGIGVGLGLTLLLEFMHETIRGAKALERVTGMPPIVAIPYIQTPQDKLNQKKRQKLIWIISLVVFIALIVVTHFAVMPLEQIWATLLLKLGKL</sequence>
<dbReference type="PANTHER" id="PTHR32309:SF13">
    <property type="entry name" value="FERRIC ENTEROBACTIN TRANSPORT PROTEIN FEPE"/>
    <property type="match status" value="1"/>
</dbReference>
<gene>
    <name evidence="3" type="ORF">A1359_14265</name>
</gene>